<evidence type="ECO:0000259" key="3">
    <source>
        <dbReference type="Pfam" id="PF01266"/>
    </source>
</evidence>
<keyword evidence="1" id="KW-0560">Oxidoreductase</keyword>
<dbReference type="AlphaFoldDB" id="A0A1G5YA76"/>
<evidence type="ECO:0000256" key="2">
    <source>
        <dbReference type="SAM" id="Phobius"/>
    </source>
</evidence>
<dbReference type="SUPFAM" id="SSF51905">
    <property type="entry name" value="FAD/NAD(P)-binding domain"/>
    <property type="match status" value="1"/>
</dbReference>
<accession>A0A1G5YA76</accession>
<dbReference type="RefSeq" id="WP_091578859.1">
    <property type="nucleotide sequence ID" value="NZ_FMXM01000008.1"/>
</dbReference>
<dbReference type="GO" id="GO:0005737">
    <property type="term" value="C:cytoplasm"/>
    <property type="evidence" value="ECO:0007669"/>
    <property type="project" value="TreeGrafter"/>
</dbReference>
<evidence type="ECO:0000313" key="4">
    <source>
        <dbReference type="EMBL" id="SDA79084.1"/>
    </source>
</evidence>
<dbReference type="InterPro" id="IPR006076">
    <property type="entry name" value="FAD-dep_OxRdtase"/>
</dbReference>
<organism evidence="4 5">
    <name type="scientific">Mesorhizobium qingshengii</name>
    <dbReference type="NCBI Taxonomy" id="1165689"/>
    <lineage>
        <taxon>Bacteria</taxon>
        <taxon>Pseudomonadati</taxon>
        <taxon>Pseudomonadota</taxon>
        <taxon>Alphaproteobacteria</taxon>
        <taxon>Hyphomicrobiales</taxon>
        <taxon>Phyllobacteriaceae</taxon>
        <taxon>Mesorhizobium</taxon>
    </lineage>
</organism>
<keyword evidence="2" id="KW-0812">Transmembrane</keyword>
<dbReference type="SUPFAM" id="SSF54373">
    <property type="entry name" value="FAD-linked reductases, C-terminal domain"/>
    <property type="match status" value="1"/>
</dbReference>
<evidence type="ECO:0000313" key="5">
    <source>
        <dbReference type="Proteomes" id="UP000198588"/>
    </source>
</evidence>
<dbReference type="PANTHER" id="PTHR13847:SF289">
    <property type="entry name" value="GLYCINE OXIDASE"/>
    <property type="match status" value="1"/>
</dbReference>
<sequence>MSSESGTQLDVAIIGGGIIGICAAAFLAEAGRKVTIFDRTGICEETSSGNAAAFAFSDVLPLAHKGMIRQLPKWLADPLGPLSVPPAYLPRLLPWLIRFWRAGAPEKYEAGLAAQAGMMKLAEAEWMGLLDRSGTRPMLREDGSLELYESEAEFRASLPGWAARARFDIGFRHVEGEDIATLQPGLSPRFVKGTFVPGWKTVADPKLLGKAVWAYAQAKGARFEMARIDRVAANQDEAALTLADGTTRRARHLVVAAGAWSHLLARQLGDRIPLETERGYNTTLPKGAFDVKRQLIFSGHGFVITPLETGLRVGGAVELGGIERPPNYDRSKALLQKAQKFLPGLDPVGGREWMGFRPSLPDSVPVIGRAPGGRSVVYAFGHGHLGLTQAAATGRLIRGLVLGQTPPIDLAPFSPLRF</sequence>
<reference evidence="4 5" key="1">
    <citation type="submission" date="2016-10" db="EMBL/GenBank/DDBJ databases">
        <authorList>
            <person name="de Groot N.N."/>
        </authorList>
    </citation>
    <scope>NUCLEOTIDE SEQUENCE [LARGE SCALE GENOMIC DNA]</scope>
    <source>
        <strain evidence="4 5">CGMCC 1.12097</strain>
    </source>
</reference>
<keyword evidence="2" id="KW-0472">Membrane</keyword>
<evidence type="ECO:0000256" key="1">
    <source>
        <dbReference type="ARBA" id="ARBA00023002"/>
    </source>
</evidence>
<dbReference type="OrthoDB" id="9805337at2"/>
<dbReference type="Pfam" id="PF01266">
    <property type="entry name" value="DAO"/>
    <property type="match status" value="1"/>
</dbReference>
<dbReference type="Proteomes" id="UP000198588">
    <property type="component" value="Unassembled WGS sequence"/>
</dbReference>
<dbReference type="GO" id="GO:0016491">
    <property type="term" value="F:oxidoreductase activity"/>
    <property type="evidence" value="ECO:0007669"/>
    <property type="project" value="UniProtKB-KW"/>
</dbReference>
<dbReference type="STRING" id="1165689.SAMN02927914_03070"/>
<feature type="domain" description="FAD dependent oxidoreductase" evidence="3">
    <location>
        <begin position="10"/>
        <end position="397"/>
    </location>
</feature>
<proteinExistence type="predicted"/>
<dbReference type="Gene3D" id="3.30.9.10">
    <property type="entry name" value="D-Amino Acid Oxidase, subunit A, domain 2"/>
    <property type="match status" value="1"/>
</dbReference>
<dbReference type="InterPro" id="IPR036188">
    <property type="entry name" value="FAD/NAD-bd_sf"/>
</dbReference>
<name>A0A1G5YA76_9HYPH</name>
<feature type="transmembrane region" description="Helical" evidence="2">
    <location>
        <begin position="12"/>
        <end position="30"/>
    </location>
</feature>
<keyword evidence="2" id="KW-1133">Transmembrane helix</keyword>
<dbReference type="Gene3D" id="3.50.50.60">
    <property type="entry name" value="FAD/NAD(P)-binding domain"/>
    <property type="match status" value="2"/>
</dbReference>
<dbReference type="EMBL" id="FMXM01000008">
    <property type="protein sequence ID" value="SDA79084.1"/>
    <property type="molecule type" value="Genomic_DNA"/>
</dbReference>
<dbReference type="PANTHER" id="PTHR13847">
    <property type="entry name" value="SARCOSINE DEHYDROGENASE-RELATED"/>
    <property type="match status" value="1"/>
</dbReference>
<protein>
    <submittedName>
        <fullName evidence="4">D-amino-acid dehydrogenase</fullName>
    </submittedName>
</protein>
<gene>
    <name evidence="4" type="ORF">SAMN02927914_03070</name>
</gene>